<keyword evidence="8" id="KW-0902">Two-component regulatory system</keyword>
<dbReference type="GO" id="GO:0000155">
    <property type="term" value="F:phosphorelay sensor kinase activity"/>
    <property type="evidence" value="ECO:0007669"/>
    <property type="project" value="InterPro"/>
</dbReference>
<evidence type="ECO:0000256" key="9">
    <source>
        <dbReference type="SAM" id="MobiDB-lite"/>
    </source>
</evidence>
<evidence type="ECO:0000313" key="13">
    <source>
        <dbReference type="EMBL" id="GIG47031.1"/>
    </source>
</evidence>
<evidence type="ECO:0000256" key="6">
    <source>
        <dbReference type="ARBA" id="ARBA00022777"/>
    </source>
</evidence>
<protein>
    <recommendedName>
        <fullName evidence="2">histidine kinase</fullName>
        <ecNumber evidence="2">2.7.13.3</ecNumber>
    </recommendedName>
</protein>
<feature type="domain" description="Signal transduction histidine kinase subgroup 3 dimerisation and phosphoacceptor" evidence="11">
    <location>
        <begin position="208"/>
        <end position="274"/>
    </location>
</feature>
<comment type="caution">
    <text evidence="13">The sequence shown here is derived from an EMBL/GenBank/DDBJ whole genome shotgun (WGS) entry which is preliminary data.</text>
</comment>
<keyword evidence="5" id="KW-0547">Nucleotide-binding</keyword>
<evidence type="ECO:0000313" key="14">
    <source>
        <dbReference type="Proteomes" id="UP000660611"/>
    </source>
</evidence>
<evidence type="ECO:0000256" key="1">
    <source>
        <dbReference type="ARBA" id="ARBA00000085"/>
    </source>
</evidence>
<keyword evidence="10" id="KW-1133">Transmembrane helix</keyword>
<dbReference type="Proteomes" id="UP000660611">
    <property type="component" value="Unassembled WGS sequence"/>
</dbReference>
<evidence type="ECO:0000256" key="7">
    <source>
        <dbReference type="ARBA" id="ARBA00022840"/>
    </source>
</evidence>
<dbReference type="EMBL" id="BONQ01000081">
    <property type="protein sequence ID" value="GIG47031.1"/>
    <property type="molecule type" value="Genomic_DNA"/>
</dbReference>
<feature type="transmembrane region" description="Helical" evidence="10">
    <location>
        <begin position="99"/>
        <end position="119"/>
    </location>
</feature>
<keyword evidence="14" id="KW-1185">Reference proteome</keyword>
<feature type="compositionally biased region" description="Basic and acidic residues" evidence="9">
    <location>
        <begin position="367"/>
        <end position="404"/>
    </location>
</feature>
<evidence type="ECO:0000256" key="8">
    <source>
        <dbReference type="ARBA" id="ARBA00023012"/>
    </source>
</evidence>
<keyword evidence="10" id="KW-0812">Transmembrane</keyword>
<dbReference type="Pfam" id="PF07730">
    <property type="entry name" value="HisKA_3"/>
    <property type="match status" value="1"/>
</dbReference>
<dbReference type="SUPFAM" id="SSF55874">
    <property type="entry name" value="ATPase domain of HSP90 chaperone/DNA topoisomerase II/histidine kinase"/>
    <property type="match status" value="1"/>
</dbReference>
<dbReference type="GO" id="GO:0046983">
    <property type="term" value="F:protein dimerization activity"/>
    <property type="evidence" value="ECO:0007669"/>
    <property type="project" value="InterPro"/>
</dbReference>
<keyword evidence="6" id="KW-0418">Kinase</keyword>
<dbReference type="EC" id="2.7.13.3" evidence="2"/>
<keyword evidence="7" id="KW-0067">ATP-binding</keyword>
<gene>
    <name evidence="13" type="ORF">Dsi01nite_050720</name>
</gene>
<feature type="domain" description="DUF7134" evidence="12">
    <location>
        <begin position="34"/>
        <end position="180"/>
    </location>
</feature>
<dbReference type="InterPro" id="IPR055558">
    <property type="entry name" value="DUF7134"/>
</dbReference>
<feature type="region of interest" description="Disordered" evidence="9">
    <location>
        <begin position="362"/>
        <end position="479"/>
    </location>
</feature>
<keyword evidence="3" id="KW-0597">Phosphoprotein</keyword>
<evidence type="ECO:0000259" key="11">
    <source>
        <dbReference type="Pfam" id="PF07730"/>
    </source>
</evidence>
<dbReference type="PANTHER" id="PTHR24421">
    <property type="entry name" value="NITRATE/NITRITE SENSOR PROTEIN NARX-RELATED"/>
    <property type="match status" value="1"/>
</dbReference>
<reference evidence="13" key="1">
    <citation type="submission" date="2021-01" db="EMBL/GenBank/DDBJ databases">
        <title>Whole genome shotgun sequence of Dactylosporangium siamense NBRC 106093.</title>
        <authorList>
            <person name="Komaki H."/>
            <person name="Tamura T."/>
        </authorList>
    </citation>
    <scope>NUCLEOTIDE SEQUENCE</scope>
    <source>
        <strain evidence="13">NBRC 106093</strain>
    </source>
</reference>
<evidence type="ECO:0000256" key="10">
    <source>
        <dbReference type="SAM" id="Phobius"/>
    </source>
</evidence>
<accession>A0A919PPM1</accession>
<organism evidence="13 14">
    <name type="scientific">Dactylosporangium siamense</name>
    <dbReference type="NCBI Taxonomy" id="685454"/>
    <lineage>
        <taxon>Bacteria</taxon>
        <taxon>Bacillati</taxon>
        <taxon>Actinomycetota</taxon>
        <taxon>Actinomycetes</taxon>
        <taxon>Micromonosporales</taxon>
        <taxon>Micromonosporaceae</taxon>
        <taxon>Dactylosporangium</taxon>
    </lineage>
</organism>
<evidence type="ECO:0000256" key="2">
    <source>
        <dbReference type="ARBA" id="ARBA00012438"/>
    </source>
</evidence>
<dbReference type="Gene3D" id="1.20.5.1930">
    <property type="match status" value="1"/>
</dbReference>
<evidence type="ECO:0000256" key="4">
    <source>
        <dbReference type="ARBA" id="ARBA00022679"/>
    </source>
</evidence>
<dbReference type="PANTHER" id="PTHR24421:SF10">
    <property type="entry name" value="NITRATE_NITRITE SENSOR PROTEIN NARQ"/>
    <property type="match status" value="1"/>
</dbReference>
<dbReference type="InterPro" id="IPR050482">
    <property type="entry name" value="Sensor_HK_TwoCompSys"/>
</dbReference>
<comment type="catalytic activity">
    <reaction evidence="1">
        <text>ATP + protein L-histidine = ADP + protein N-phospho-L-histidine.</text>
        <dbReference type="EC" id="2.7.13.3"/>
    </reaction>
</comment>
<evidence type="ECO:0000259" key="12">
    <source>
        <dbReference type="Pfam" id="PF23539"/>
    </source>
</evidence>
<dbReference type="GO" id="GO:0005524">
    <property type="term" value="F:ATP binding"/>
    <property type="evidence" value="ECO:0007669"/>
    <property type="project" value="UniProtKB-KW"/>
</dbReference>
<proteinExistence type="predicted"/>
<feature type="compositionally biased region" description="Gly residues" evidence="9">
    <location>
        <begin position="433"/>
        <end position="454"/>
    </location>
</feature>
<feature type="transmembrane region" description="Helical" evidence="10">
    <location>
        <begin position="131"/>
        <end position="149"/>
    </location>
</feature>
<sequence>MRHRLPGFRAGVVAPLRDVGYRGWATFSVVRPVYGVCMRRPFVTDLAIAAVVCVVALVTTRGVPAAGLVPAAVACGALVARRRTPFTVFLVSSVAAEVYLVVHHGNGGVLILAAPLIALYTLAESGSRRRALTIGVLAVLAFAGLHMLVKPSSWLGAENLALAALGGLAVAAGDGARSRREYLAEVEARARQAEHDRDAEAARRVTDERLRIARDLHDVVGHQLALIHVQAGVAAHLLDASPVGAREALGHVRHASQTALGELRDTIGLLRRPGEQLTPTQPVTGLAGLPDLLATFRRSGLMVEASVSGDDRTVTVPVDLTAYRVVQEALTNVRKHAGPVPVRVTLRFRDDALHIVVDNSAAPSRGSARDSVRGSARDSVRGSARDSVRGSARDSARDSARESARGSARKSAQDSVRGSARPDADAVSATGGSVSGGGGSVSGGGGPVSGGLGLLGVREPRGADEPMSGGDDDPVQGGLGLIGMRERVAALGGTLRAGSNPGGGFRVTAVLPRTAR</sequence>
<name>A0A919PPM1_9ACTN</name>
<feature type="transmembrane region" description="Helical" evidence="10">
    <location>
        <begin position="46"/>
        <end position="79"/>
    </location>
</feature>
<keyword evidence="10" id="KW-0472">Membrane</keyword>
<dbReference type="CDD" id="cd16917">
    <property type="entry name" value="HATPase_UhpB-NarQ-NarX-like"/>
    <property type="match status" value="1"/>
</dbReference>
<dbReference type="AlphaFoldDB" id="A0A919PPM1"/>
<dbReference type="Pfam" id="PF23539">
    <property type="entry name" value="DUF7134"/>
    <property type="match status" value="1"/>
</dbReference>
<evidence type="ECO:0000256" key="5">
    <source>
        <dbReference type="ARBA" id="ARBA00022741"/>
    </source>
</evidence>
<dbReference type="InterPro" id="IPR011712">
    <property type="entry name" value="Sig_transdc_His_kin_sub3_dim/P"/>
</dbReference>
<dbReference type="GO" id="GO:0016020">
    <property type="term" value="C:membrane"/>
    <property type="evidence" value="ECO:0007669"/>
    <property type="project" value="InterPro"/>
</dbReference>
<dbReference type="Gene3D" id="3.30.565.10">
    <property type="entry name" value="Histidine kinase-like ATPase, C-terminal domain"/>
    <property type="match status" value="1"/>
</dbReference>
<evidence type="ECO:0000256" key="3">
    <source>
        <dbReference type="ARBA" id="ARBA00022553"/>
    </source>
</evidence>
<dbReference type="InterPro" id="IPR036890">
    <property type="entry name" value="HATPase_C_sf"/>
</dbReference>
<keyword evidence="4" id="KW-0808">Transferase</keyword>